<dbReference type="EMBL" id="JADILZ010000084">
    <property type="protein sequence ID" value="MBO8479044.1"/>
    <property type="molecule type" value="Genomic_DNA"/>
</dbReference>
<feature type="region of interest" description="Disordered" evidence="1">
    <location>
        <begin position="32"/>
        <end position="130"/>
    </location>
</feature>
<sequence length="186" mass="20544">MRAGKMKETLDLSEKQYNKLFKLFKKTEKSLLKARQQNTVPPGGPGMMMPPGGRPMPEGGFNGGPGMPQGQWMPPRGNNEDMAGDTKDLKEGGKIRPETGYMEKGPGMRPAPEAGKFPGMPAASGKEMSVIRKENAKIRKILTEEQFAKWEEASKKAEMEGRHQRRGQHHGPGKDAQEQARPSESE</sequence>
<protein>
    <submittedName>
        <fullName evidence="2">Uncharacterized protein</fullName>
    </submittedName>
</protein>
<organism evidence="2 3">
    <name type="scientific">Candidatus Cryptobacteroides excrementipullorum</name>
    <dbReference type="NCBI Taxonomy" id="2840761"/>
    <lineage>
        <taxon>Bacteria</taxon>
        <taxon>Pseudomonadati</taxon>
        <taxon>Bacteroidota</taxon>
        <taxon>Bacteroidia</taxon>
        <taxon>Bacteroidales</taxon>
        <taxon>Candidatus Cryptobacteroides</taxon>
    </lineage>
</organism>
<feature type="compositionally biased region" description="Basic and acidic residues" evidence="1">
    <location>
        <begin position="172"/>
        <end position="186"/>
    </location>
</feature>
<reference evidence="2" key="1">
    <citation type="submission" date="2020-10" db="EMBL/GenBank/DDBJ databases">
        <authorList>
            <person name="Gilroy R."/>
        </authorList>
    </citation>
    <scope>NUCLEOTIDE SEQUENCE</scope>
    <source>
        <strain evidence="2">2478</strain>
    </source>
</reference>
<proteinExistence type="predicted"/>
<feature type="compositionally biased region" description="Low complexity" evidence="1">
    <location>
        <begin position="47"/>
        <end position="59"/>
    </location>
</feature>
<feature type="compositionally biased region" description="Basic and acidic residues" evidence="1">
    <location>
        <begin position="152"/>
        <end position="162"/>
    </location>
</feature>
<feature type="region of interest" description="Disordered" evidence="1">
    <location>
        <begin position="152"/>
        <end position="186"/>
    </location>
</feature>
<evidence type="ECO:0000256" key="1">
    <source>
        <dbReference type="SAM" id="MobiDB-lite"/>
    </source>
</evidence>
<evidence type="ECO:0000313" key="3">
    <source>
        <dbReference type="Proteomes" id="UP000823771"/>
    </source>
</evidence>
<accession>A0A9D9NMC2</accession>
<reference evidence="2" key="2">
    <citation type="journal article" date="2021" name="PeerJ">
        <title>Extensive microbial diversity within the chicken gut microbiome revealed by metagenomics and culture.</title>
        <authorList>
            <person name="Gilroy R."/>
            <person name="Ravi A."/>
            <person name="Getino M."/>
            <person name="Pursley I."/>
            <person name="Horton D.L."/>
            <person name="Alikhan N.F."/>
            <person name="Baker D."/>
            <person name="Gharbi K."/>
            <person name="Hall N."/>
            <person name="Watson M."/>
            <person name="Adriaenssens E.M."/>
            <person name="Foster-Nyarko E."/>
            <person name="Jarju S."/>
            <person name="Secka A."/>
            <person name="Antonio M."/>
            <person name="Oren A."/>
            <person name="Chaudhuri R.R."/>
            <person name="La Ragione R."/>
            <person name="Hildebrand F."/>
            <person name="Pallen M.J."/>
        </authorList>
    </citation>
    <scope>NUCLEOTIDE SEQUENCE</scope>
    <source>
        <strain evidence="2">2478</strain>
    </source>
</reference>
<evidence type="ECO:0000313" key="2">
    <source>
        <dbReference type="EMBL" id="MBO8479044.1"/>
    </source>
</evidence>
<dbReference type="Proteomes" id="UP000823771">
    <property type="component" value="Unassembled WGS sequence"/>
</dbReference>
<feature type="compositionally biased region" description="Basic and acidic residues" evidence="1">
    <location>
        <begin position="84"/>
        <end position="97"/>
    </location>
</feature>
<comment type="caution">
    <text evidence="2">The sequence shown here is derived from an EMBL/GenBank/DDBJ whole genome shotgun (WGS) entry which is preliminary data.</text>
</comment>
<name>A0A9D9NMC2_9BACT</name>
<dbReference type="AlphaFoldDB" id="A0A9D9NMC2"/>
<gene>
    <name evidence="2" type="ORF">IAB80_09190</name>
</gene>